<evidence type="ECO:0000256" key="6">
    <source>
        <dbReference type="ARBA" id="ARBA00022898"/>
    </source>
</evidence>
<dbReference type="InterPro" id="IPR005814">
    <property type="entry name" value="Aminotrans_3"/>
</dbReference>
<dbReference type="InterPro" id="IPR010164">
    <property type="entry name" value="Orn_aminotrans"/>
</dbReference>
<dbReference type="PROSITE" id="PS00600">
    <property type="entry name" value="AA_TRANSFER_CLASS_3"/>
    <property type="match status" value="1"/>
</dbReference>
<dbReference type="EC" id="2.6.1.13" evidence="3"/>
<protein>
    <recommendedName>
        <fullName evidence="3">ornithine aminotransferase</fullName>
        <ecNumber evidence="3">2.6.1.13</ecNumber>
    </recommendedName>
    <alternativeName>
        <fullName evidence="7">Ornithine--oxo-acid aminotransferase</fullName>
    </alternativeName>
</protein>
<gene>
    <name evidence="9" type="primary">rocD</name>
    <name evidence="9" type="ORF">V2H41_06725</name>
</gene>
<dbReference type="PANTHER" id="PTHR11986">
    <property type="entry name" value="AMINOTRANSFERASE CLASS III"/>
    <property type="match status" value="1"/>
</dbReference>
<accession>A0ABU7RGQ3</accession>
<keyword evidence="5 9" id="KW-0808">Transferase</keyword>
<dbReference type="InterPro" id="IPR015421">
    <property type="entry name" value="PyrdxlP-dep_Trfase_major"/>
</dbReference>
<evidence type="ECO:0000256" key="5">
    <source>
        <dbReference type="ARBA" id="ARBA00022679"/>
    </source>
</evidence>
<keyword evidence="10" id="KW-1185">Reference proteome</keyword>
<dbReference type="RefSeq" id="WP_330974371.1">
    <property type="nucleotide sequence ID" value="NZ_JAZGLY010000003.1"/>
</dbReference>
<dbReference type="CDD" id="cd00610">
    <property type="entry name" value="OAT_like"/>
    <property type="match status" value="1"/>
</dbReference>
<evidence type="ECO:0000313" key="9">
    <source>
        <dbReference type="EMBL" id="MEE6186962.1"/>
    </source>
</evidence>
<organism evidence="9 10">
    <name type="scientific">Niabella digestorum</name>
    <dbReference type="NCBI Taxonomy" id="3117701"/>
    <lineage>
        <taxon>Bacteria</taxon>
        <taxon>Pseudomonadati</taxon>
        <taxon>Bacteroidota</taxon>
        <taxon>Chitinophagia</taxon>
        <taxon>Chitinophagales</taxon>
        <taxon>Chitinophagaceae</taxon>
        <taxon>Niabella</taxon>
    </lineage>
</organism>
<dbReference type="SUPFAM" id="SSF53383">
    <property type="entry name" value="PLP-dependent transferases"/>
    <property type="match status" value="1"/>
</dbReference>
<dbReference type="EMBL" id="JAZGLY010000003">
    <property type="protein sequence ID" value="MEE6186962.1"/>
    <property type="molecule type" value="Genomic_DNA"/>
</dbReference>
<dbReference type="InterPro" id="IPR015424">
    <property type="entry name" value="PyrdxlP-dep_Trfase"/>
</dbReference>
<dbReference type="NCBIfam" id="TIGR01885">
    <property type="entry name" value="Orn_aminotrans"/>
    <property type="match status" value="1"/>
</dbReference>
<evidence type="ECO:0000256" key="2">
    <source>
        <dbReference type="ARBA" id="ARBA00004998"/>
    </source>
</evidence>
<keyword evidence="4 9" id="KW-0032">Aminotransferase</keyword>
<dbReference type="Proteomes" id="UP001357452">
    <property type="component" value="Unassembled WGS sequence"/>
</dbReference>
<comment type="similarity">
    <text evidence="8">Belongs to the class-III pyridoxal-phosphate-dependent aminotransferase family.</text>
</comment>
<evidence type="ECO:0000256" key="8">
    <source>
        <dbReference type="RuleBase" id="RU003560"/>
    </source>
</evidence>
<dbReference type="Pfam" id="PF00202">
    <property type="entry name" value="Aminotran_3"/>
    <property type="match status" value="1"/>
</dbReference>
<sequence length="412" mass="45108">MSAITPIATTDYFIQLEAQYGAHNYHPLPVVLSKGQGVHVWDVEGKRYFDFLSGYSAVNQGHCHPAIIAAFTEQAQQLTLTSRAFYNDKLGLFEEYITQLMGYDKVLPMNTGVEAVETAIKLCRKWAYEVKGIGKNAAKIVVCNDNFHGRTTTVVSFSSDISSRKNFGPYTPGFINIPYNDVESLQKVLETEENIVGFLVEPIQGEAGVIVPDEGYLHSCKKLCEKHGVLFIADEIQTGLCRTGKMLACDHEAVKPDILILGKALSGGTMPISAVLANDAIMLTIKPGEHGSTYGGNPLAAVTAIAALKVLQEENMAENAEMLGAYFREELRKTPSALLKEVRGKGLLNAIEINSGIEDDTAWNLCMALKENGLLAKPTHGNKIRLAPPLCITSEEIKECIFIIQKTLKEIE</sequence>
<comment type="caution">
    <text evidence="9">The sequence shown here is derived from an EMBL/GenBank/DDBJ whole genome shotgun (WGS) entry which is preliminary data.</text>
</comment>
<comment type="cofactor">
    <cofactor evidence="1">
        <name>pyridoxal 5'-phosphate</name>
        <dbReference type="ChEBI" id="CHEBI:597326"/>
    </cofactor>
</comment>
<dbReference type="PIRSF" id="PIRSF000521">
    <property type="entry name" value="Transaminase_4ab_Lys_Orn"/>
    <property type="match status" value="1"/>
</dbReference>
<reference evidence="9 10" key="1">
    <citation type="submission" date="2024-01" db="EMBL/GenBank/DDBJ databases">
        <title>Niabella digestum sp. nov., isolated from waste digestion system.</title>
        <authorList>
            <person name="Zhang L."/>
        </authorList>
    </citation>
    <scope>NUCLEOTIDE SEQUENCE [LARGE SCALE GENOMIC DNA]</scope>
    <source>
        <strain evidence="9 10">A18</strain>
    </source>
</reference>
<evidence type="ECO:0000256" key="1">
    <source>
        <dbReference type="ARBA" id="ARBA00001933"/>
    </source>
</evidence>
<comment type="pathway">
    <text evidence="2">Amino-acid biosynthesis; L-proline biosynthesis; L-glutamate 5-semialdehyde from L-ornithine: step 1/1.</text>
</comment>
<dbReference type="Gene3D" id="3.40.640.10">
    <property type="entry name" value="Type I PLP-dependent aspartate aminotransferase-like (Major domain)"/>
    <property type="match status" value="1"/>
</dbReference>
<dbReference type="GO" id="GO:0004587">
    <property type="term" value="F:ornithine aminotransferase activity"/>
    <property type="evidence" value="ECO:0007669"/>
    <property type="project" value="UniProtKB-EC"/>
</dbReference>
<evidence type="ECO:0000256" key="7">
    <source>
        <dbReference type="ARBA" id="ARBA00030587"/>
    </source>
</evidence>
<evidence type="ECO:0000256" key="4">
    <source>
        <dbReference type="ARBA" id="ARBA00022576"/>
    </source>
</evidence>
<evidence type="ECO:0000313" key="10">
    <source>
        <dbReference type="Proteomes" id="UP001357452"/>
    </source>
</evidence>
<evidence type="ECO:0000256" key="3">
    <source>
        <dbReference type="ARBA" id="ARBA00012924"/>
    </source>
</evidence>
<dbReference type="Gene3D" id="3.90.1150.10">
    <property type="entry name" value="Aspartate Aminotransferase, domain 1"/>
    <property type="match status" value="1"/>
</dbReference>
<proteinExistence type="inferred from homology"/>
<dbReference type="PANTHER" id="PTHR11986:SF18">
    <property type="entry name" value="ORNITHINE AMINOTRANSFERASE, MITOCHONDRIAL"/>
    <property type="match status" value="1"/>
</dbReference>
<dbReference type="InterPro" id="IPR015422">
    <property type="entry name" value="PyrdxlP-dep_Trfase_small"/>
</dbReference>
<keyword evidence="6 8" id="KW-0663">Pyridoxal phosphate</keyword>
<dbReference type="InterPro" id="IPR049704">
    <property type="entry name" value="Aminotrans_3_PPA_site"/>
</dbReference>
<name>A0ABU7RGQ3_9BACT</name>
<dbReference type="InterPro" id="IPR050103">
    <property type="entry name" value="Class-III_PLP-dep_AT"/>
</dbReference>